<sequence length="39" mass="4127">MSTPRTEARGLGVQLILPPKVTPDLDLPGSNQPIRPSSS</sequence>
<feature type="compositionally biased region" description="Polar residues" evidence="1">
    <location>
        <begin position="29"/>
        <end position="39"/>
    </location>
</feature>
<name>A0A8S9A3P5_SORMA</name>
<proteinExistence type="predicted"/>
<protein>
    <submittedName>
        <fullName evidence="2">Uncharacterized protein</fullName>
    </submittedName>
</protein>
<evidence type="ECO:0000313" key="2">
    <source>
        <dbReference type="EMBL" id="KAA8635265.1"/>
    </source>
</evidence>
<comment type="caution">
    <text evidence="2">The sequence shown here is derived from an EMBL/GenBank/DDBJ whole genome shotgun (WGS) entry which is preliminary data.</text>
</comment>
<gene>
    <name evidence="2" type="ORF">SMACR_12774</name>
</gene>
<dbReference type="AlphaFoldDB" id="A0A8S9A3P5"/>
<reference evidence="2 3" key="1">
    <citation type="submission" date="2017-07" db="EMBL/GenBank/DDBJ databases">
        <title>Genome sequence of the Sordaria macrospora wild type strain R19027.</title>
        <authorList>
            <person name="Nowrousian M."/>
            <person name="Teichert I."/>
            <person name="Kueck U."/>
        </authorList>
    </citation>
    <scope>NUCLEOTIDE SEQUENCE [LARGE SCALE GENOMIC DNA]</scope>
    <source>
        <strain evidence="2 3">R19027</strain>
        <tissue evidence="2">Mycelium</tissue>
    </source>
</reference>
<evidence type="ECO:0000313" key="3">
    <source>
        <dbReference type="Proteomes" id="UP000433876"/>
    </source>
</evidence>
<dbReference type="EMBL" id="NMPR01000013">
    <property type="protein sequence ID" value="KAA8635265.1"/>
    <property type="molecule type" value="Genomic_DNA"/>
</dbReference>
<accession>A0A8S9A3P5</accession>
<dbReference type="Proteomes" id="UP000433876">
    <property type="component" value="Unassembled WGS sequence"/>
</dbReference>
<evidence type="ECO:0000256" key="1">
    <source>
        <dbReference type="SAM" id="MobiDB-lite"/>
    </source>
</evidence>
<feature type="region of interest" description="Disordered" evidence="1">
    <location>
        <begin position="19"/>
        <end position="39"/>
    </location>
</feature>
<organism evidence="2 3">
    <name type="scientific">Sordaria macrospora</name>
    <dbReference type="NCBI Taxonomy" id="5147"/>
    <lineage>
        <taxon>Eukaryota</taxon>
        <taxon>Fungi</taxon>
        <taxon>Dikarya</taxon>
        <taxon>Ascomycota</taxon>
        <taxon>Pezizomycotina</taxon>
        <taxon>Sordariomycetes</taxon>
        <taxon>Sordariomycetidae</taxon>
        <taxon>Sordariales</taxon>
        <taxon>Sordariaceae</taxon>
        <taxon>Sordaria</taxon>
    </lineage>
</organism>